<keyword evidence="2" id="KW-1185">Reference proteome</keyword>
<comment type="caution">
    <text evidence="1">The sequence shown here is derived from an EMBL/GenBank/DDBJ whole genome shotgun (WGS) entry which is preliminary data.</text>
</comment>
<dbReference type="Proteomes" id="UP001173802">
    <property type="component" value="Unassembled WGS sequence"/>
</dbReference>
<name>A0ACC6FT25_9HELI</name>
<sequence>MPAPYSIESIKSTCPRIHFLSSLRVVLGIQTRIHFCKSGF</sequence>
<gene>
    <name evidence="1" type="ORF">NYG90_05195</name>
</gene>
<reference evidence="1 2" key="1">
    <citation type="journal article" date="2023" name="Microorganisms">
        <title>Isolation and Genomic Characteristics of Cat-Borne Campylobacter felis sp. nov. and Sheep-Borne Campylobacter ovis sp. nov.</title>
        <authorList>
            <person name="Wang H."/>
            <person name="Li Y."/>
            <person name="Gu Y."/>
            <person name="Zhou G."/>
            <person name="Chen X."/>
            <person name="Zhang X."/>
            <person name="Shao Z."/>
            <person name="Zhang J."/>
            <person name="Zhang M."/>
        </authorList>
    </citation>
    <scope>NUCLEOTIDE SEQUENCE [LARGE SCALE GENOMIC DNA]</scope>
    <source>
        <strain evidence="1 2">XJK30-2</strain>
    </source>
</reference>
<proteinExistence type="predicted"/>
<accession>A0ACC6FT25</accession>
<organism evidence="1 2">
    <name type="scientific">Helicobacter zhangjianzhongii</name>
    <dbReference type="NCBI Taxonomy" id="2974574"/>
    <lineage>
        <taxon>Bacteria</taxon>
        <taxon>Pseudomonadati</taxon>
        <taxon>Campylobacterota</taxon>
        <taxon>Epsilonproteobacteria</taxon>
        <taxon>Campylobacterales</taxon>
        <taxon>Helicobacteraceae</taxon>
        <taxon>Helicobacter</taxon>
    </lineage>
</organism>
<evidence type="ECO:0000313" key="1">
    <source>
        <dbReference type="EMBL" id="MDL0082073.1"/>
    </source>
</evidence>
<evidence type="ECO:0000313" key="2">
    <source>
        <dbReference type="Proteomes" id="UP001173802"/>
    </source>
</evidence>
<dbReference type="EMBL" id="JANURN010000004">
    <property type="protein sequence ID" value="MDL0082073.1"/>
    <property type="molecule type" value="Genomic_DNA"/>
</dbReference>
<protein>
    <submittedName>
        <fullName evidence="1">Uncharacterized protein</fullName>
    </submittedName>
</protein>